<keyword evidence="16" id="KW-1185">Reference proteome</keyword>
<accession>A0A177T8U0</accession>
<dbReference type="InterPro" id="IPR036678">
    <property type="entry name" value="MutS_con_dom_sf"/>
</dbReference>
<dbReference type="InterPro" id="IPR036187">
    <property type="entry name" value="DNA_mismatch_repair_MutS_sf"/>
</dbReference>
<dbReference type="InterPro" id="IPR016151">
    <property type="entry name" value="DNA_mismatch_repair_MutS_N"/>
</dbReference>
<protein>
    <recommendedName>
        <fullName evidence="2 11">DNA mismatch repair protein MSH3</fullName>
    </recommendedName>
    <alternativeName>
        <fullName evidence="2 11">DNA mismatch repair protein MSH3</fullName>
    </alternativeName>
    <alternativeName>
        <fullName evidence="10">MutS protein homolog 3</fullName>
    </alternativeName>
</protein>
<organism evidence="15 16">
    <name type="scientific">Tilletia indica</name>
    <dbReference type="NCBI Taxonomy" id="43049"/>
    <lineage>
        <taxon>Eukaryota</taxon>
        <taxon>Fungi</taxon>
        <taxon>Dikarya</taxon>
        <taxon>Basidiomycota</taxon>
        <taxon>Ustilaginomycotina</taxon>
        <taxon>Exobasidiomycetes</taxon>
        <taxon>Tilletiales</taxon>
        <taxon>Tilletiaceae</taxon>
        <taxon>Tilletia</taxon>
    </lineage>
</organism>
<evidence type="ECO:0000256" key="5">
    <source>
        <dbReference type="ARBA" id="ARBA00022840"/>
    </source>
</evidence>
<evidence type="ECO:0000256" key="4">
    <source>
        <dbReference type="ARBA" id="ARBA00022763"/>
    </source>
</evidence>
<dbReference type="InterPro" id="IPR007695">
    <property type="entry name" value="DNA_mismatch_repair_MutS-lik_N"/>
</dbReference>
<gene>
    <name evidence="15" type="ORF">A4X13_0g1205</name>
</gene>
<dbReference type="GO" id="GO:0140664">
    <property type="term" value="F:ATP-dependent DNA damage sensor activity"/>
    <property type="evidence" value="ECO:0007669"/>
    <property type="project" value="InterPro"/>
</dbReference>
<dbReference type="Pfam" id="PF05188">
    <property type="entry name" value="MutS_II"/>
    <property type="match status" value="1"/>
</dbReference>
<comment type="function">
    <text evidence="8">Component of the post-replicative DNA mismatch repair system (MMR). Heterodimerizes with MSH2 to form MutS beta, which binds to DNA mismatches thereby initiating DNA repair. MSH3 provides substrate-binding and substrate specificity to the complex. When bound, the MutS beta heterodimer bends the DNA helix and shields approximately 20 base pairs. Acts mainly to repair insertion-deletion loops (IDLs) from 2 to 13 nucleotides in size, but can also repair base-base and single insertion-deletion mismatches that occur during replication. After mismatch binding, forms a ternary complex with the MutL alpha heterodimer, which is thought to be responsible for directing the downstream MMR events, including strand discrimination, excision, and resynthesis. ATP binding and hydrolysis play a pivotal role in mismatch repair functions.</text>
</comment>
<sequence>MTPSKGSAPKGSQSISSFFQRIEKSGGSGSGASSQPSRTPSIGQRRPASPTPSTTPAKRARTSVVLSQSLDHWRFVKPTPADETGTSNGEKDDEQQTAAVPEDVQPADPARHERFVKLLYASSRFEQERNYGYLSHQTMNRDQAGAGPSAGGSRSAYFAAEDGNGAADEVGGGDGDGDNDSDEPEIVSELSKFAHGDSSSGKSKQASKAQERSRSGGSSKAGAGKGKGKAKGDETNGITYTPLEKQILELKDQYPGVLLIIEVGYKLKFYGDDARVASRELNIACFPEKNLLTAMIPVHRLHVHIRKLIAAGYKVGVVRQTETRALKAVSANKSQPFTRELTAMYTASTWIDDLETGAGTSADADAAVEGGLEEPTAQRSVVCLVERPEGGSGGDERVSIGLVSVSVSTGDVIYDQFIDGNLRSELETRIAHLNPAELLLPDTKGKAALSKQTEKLLKYIASQNLNRAGRSSLRVERFTDGKMSQNEAVSWLEDFYTRGPPTPPTASSKSNGKDRGKGKAIAGGRGGKKNGTATSSAISIDDSDEDEAVPDAPVTSSQQSEKHSGAAALPIILKLPHLCLISLAHLIKHLSSFFSLTSVFIQSTNFTSFENRTTMLLTANTIHNLEIFQNTTDGRRKGSLIWLLDRCKTMMGHRLLRRWIARPLTDLTALQARVDAVEELGRPEASIGAKLASMLHGSPDLERGLAKLNYGTLTPTELATFLLALNRITHEFPNVEDPLDVATRSALVNESVAVLPRAKDLVQRAMSAISVAEARKGNKKDLFTDPDMYPDVQDAKDNILVMESELREHLKEVRKQLKRPKLEYISVAGNDFLIEVRVADAAKVPADWLRISATKSMVRFHTPQVRGLLQEREQHVELLEAAADAAFKHFLETLKEDYVLLRNIVASLATLDALLSLVQVAQLPGYCKPVFNEDNVTRIEGLRHPMSEQLMETDFVPNNVVLGDLDSDRPEDRASTILLTGSNMGGKSSIARATALVSVLAQIGSFVPADSAIMPLHDAILTRMGASDMLAKGRSTFMVEVVETADIMRAATPRSLVIIDELGRGTSTYDGLAIAFAVLEYLVLGEEGGEAKRPQMFFITHHFQLCELEGMPRYAGAIRNMHMAVLEMASHSQTSADDPPMDEDEDVRAIPTGRRTEAPEPQIVFLYKLTSGPASKSLGINCARLAGLPGPVLQQAAKKSAEMEVVEQREVEGRRMGAGVKLLKKVFGKESSEEEDEMLKDVKKMLLLQ</sequence>
<comment type="caution">
    <text evidence="15">The sequence shown here is derived from an EMBL/GenBank/DDBJ whole genome shotgun (WGS) entry which is preliminary data.</text>
</comment>
<evidence type="ECO:0000259" key="14">
    <source>
        <dbReference type="PROSITE" id="PS00486"/>
    </source>
</evidence>
<keyword evidence="4 12" id="KW-0227">DNA damage</keyword>
<evidence type="ECO:0000256" key="6">
    <source>
        <dbReference type="ARBA" id="ARBA00023125"/>
    </source>
</evidence>
<feature type="compositionally biased region" description="Low complexity" evidence="13">
    <location>
        <begin position="144"/>
        <end position="169"/>
    </location>
</feature>
<keyword evidence="3 12" id="KW-0547">Nucleotide-binding</keyword>
<dbReference type="Pfam" id="PF00488">
    <property type="entry name" value="MutS_V"/>
    <property type="match status" value="1"/>
</dbReference>
<name>A0A177T8U0_9BASI</name>
<feature type="region of interest" description="Disordered" evidence="13">
    <location>
        <begin position="1"/>
        <end position="111"/>
    </location>
</feature>
<evidence type="ECO:0000256" key="13">
    <source>
        <dbReference type="SAM" id="MobiDB-lite"/>
    </source>
</evidence>
<feature type="compositionally biased region" description="Polar residues" evidence="13">
    <location>
        <begin position="1"/>
        <end position="19"/>
    </location>
</feature>
<dbReference type="FunFam" id="3.40.1170.10:FF:000004">
    <property type="entry name" value="DNA mismatch repair protein"/>
    <property type="match status" value="1"/>
</dbReference>
<keyword evidence="6 12" id="KW-0238">DNA-binding</keyword>
<dbReference type="InterPro" id="IPR007861">
    <property type="entry name" value="DNA_mismatch_repair_MutS_clamp"/>
</dbReference>
<dbReference type="PANTHER" id="PTHR11361:SF150">
    <property type="entry name" value="DNA MISMATCH REPAIR PROTEIN MSH6"/>
    <property type="match status" value="1"/>
</dbReference>
<dbReference type="Pfam" id="PF01624">
    <property type="entry name" value="MutS_I"/>
    <property type="match status" value="1"/>
</dbReference>
<keyword evidence="5" id="KW-0067">ATP-binding</keyword>
<evidence type="ECO:0000256" key="9">
    <source>
        <dbReference type="ARBA" id="ARBA00025902"/>
    </source>
</evidence>
<dbReference type="Proteomes" id="UP000077521">
    <property type="component" value="Unassembled WGS sequence"/>
</dbReference>
<evidence type="ECO:0000313" key="15">
    <source>
        <dbReference type="EMBL" id="KAE8259156.1"/>
    </source>
</evidence>
<dbReference type="InterPro" id="IPR000432">
    <property type="entry name" value="DNA_mismatch_repair_MutS_C"/>
</dbReference>
<dbReference type="InterPro" id="IPR007696">
    <property type="entry name" value="DNA_mismatch_repair_MutS_core"/>
</dbReference>
<dbReference type="SUPFAM" id="SSF52540">
    <property type="entry name" value="P-loop containing nucleoside triphosphate hydrolases"/>
    <property type="match status" value="1"/>
</dbReference>
<keyword evidence="7 12" id="KW-0234">DNA repair</keyword>
<dbReference type="Gene3D" id="1.10.1420.10">
    <property type="match status" value="2"/>
</dbReference>
<feature type="region of interest" description="Disordered" evidence="13">
    <location>
        <begin position="495"/>
        <end position="561"/>
    </location>
</feature>
<evidence type="ECO:0000256" key="11">
    <source>
        <dbReference type="ARBA" id="ARBA00073774"/>
    </source>
</evidence>
<feature type="compositionally biased region" description="Low complexity" evidence="13">
    <location>
        <begin position="198"/>
        <end position="208"/>
    </location>
</feature>
<dbReference type="PROSITE" id="PS00486">
    <property type="entry name" value="DNA_MISMATCH_REPAIR_2"/>
    <property type="match status" value="1"/>
</dbReference>
<dbReference type="GO" id="GO:0030983">
    <property type="term" value="F:mismatched DNA binding"/>
    <property type="evidence" value="ECO:0007669"/>
    <property type="project" value="UniProtKB-UniRule"/>
</dbReference>
<dbReference type="Gene3D" id="3.40.1170.10">
    <property type="entry name" value="DNA repair protein MutS, domain I"/>
    <property type="match status" value="1"/>
</dbReference>
<evidence type="ECO:0000256" key="2">
    <source>
        <dbReference type="ARBA" id="ARBA00022151"/>
    </source>
</evidence>
<dbReference type="InterPro" id="IPR045076">
    <property type="entry name" value="MutS"/>
</dbReference>
<dbReference type="Pfam" id="PF05192">
    <property type="entry name" value="MutS_III"/>
    <property type="match status" value="1"/>
</dbReference>
<dbReference type="PANTHER" id="PTHR11361">
    <property type="entry name" value="DNA MISMATCH REPAIR PROTEIN MUTS FAMILY MEMBER"/>
    <property type="match status" value="1"/>
</dbReference>
<feature type="compositionally biased region" description="Acidic residues" evidence="13">
    <location>
        <begin position="175"/>
        <end position="186"/>
    </location>
</feature>
<evidence type="ECO:0000256" key="7">
    <source>
        <dbReference type="ARBA" id="ARBA00023204"/>
    </source>
</evidence>
<evidence type="ECO:0000313" key="16">
    <source>
        <dbReference type="Proteomes" id="UP000077521"/>
    </source>
</evidence>
<evidence type="ECO:0000256" key="8">
    <source>
        <dbReference type="ARBA" id="ARBA00025373"/>
    </source>
</evidence>
<comment type="subunit">
    <text evidence="9">Heterodimer consisting of MSH2-MSH3 (MutS beta). Forms a ternary complex with MutL alpha (MLH1-PMS1).</text>
</comment>
<proteinExistence type="inferred from homology"/>
<feature type="compositionally biased region" description="Low complexity" evidence="13">
    <location>
        <begin position="45"/>
        <end position="57"/>
    </location>
</feature>
<reference evidence="15" key="1">
    <citation type="submission" date="2016-04" db="EMBL/GenBank/DDBJ databases">
        <authorList>
            <person name="Nguyen H.D."/>
            <person name="Samba Siva P."/>
            <person name="Cullis J."/>
            <person name="Levesque C.A."/>
            <person name="Hambleton S."/>
        </authorList>
    </citation>
    <scope>NUCLEOTIDE SEQUENCE</scope>
    <source>
        <strain evidence="15">DAOMC 236416</strain>
    </source>
</reference>
<feature type="region of interest" description="Disordered" evidence="13">
    <location>
        <begin position="133"/>
        <end position="237"/>
    </location>
</feature>
<evidence type="ECO:0000256" key="12">
    <source>
        <dbReference type="RuleBase" id="RU003756"/>
    </source>
</evidence>
<dbReference type="GO" id="GO:0005524">
    <property type="term" value="F:ATP binding"/>
    <property type="evidence" value="ECO:0007669"/>
    <property type="project" value="UniProtKB-UniRule"/>
</dbReference>
<dbReference type="SMART" id="SM00533">
    <property type="entry name" value="MUTSd"/>
    <property type="match status" value="1"/>
</dbReference>
<evidence type="ECO:0000256" key="1">
    <source>
        <dbReference type="ARBA" id="ARBA00007094"/>
    </source>
</evidence>
<dbReference type="InterPro" id="IPR027417">
    <property type="entry name" value="P-loop_NTPase"/>
</dbReference>
<dbReference type="InterPro" id="IPR007860">
    <property type="entry name" value="DNA_mmatch_repair_MutS_con_dom"/>
</dbReference>
<dbReference type="Pfam" id="PF05190">
    <property type="entry name" value="MutS_IV"/>
    <property type="match status" value="1"/>
</dbReference>
<dbReference type="GO" id="GO:0006298">
    <property type="term" value="P:mismatch repair"/>
    <property type="evidence" value="ECO:0007669"/>
    <property type="project" value="InterPro"/>
</dbReference>
<dbReference type="Gene3D" id="3.40.50.300">
    <property type="entry name" value="P-loop containing nucleotide triphosphate hydrolases"/>
    <property type="match status" value="1"/>
</dbReference>
<evidence type="ECO:0000256" key="3">
    <source>
        <dbReference type="ARBA" id="ARBA00022741"/>
    </source>
</evidence>
<dbReference type="SMART" id="SM00534">
    <property type="entry name" value="MUTSac"/>
    <property type="match status" value="1"/>
</dbReference>
<dbReference type="GO" id="GO:0005634">
    <property type="term" value="C:nucleus"/>
    <property type="evidence" value="ECO:0007669"/>
    <property type="project" value="TreeGrafter"/>
</dbReference>
<comment type="similarity">
    <text evidence="1">Belongs to the DNA mismatch repair MutS family. MSH3 subfamily.</text>
</comment>
<evidence type="ECO:0000256" key="10">
    <source>
        <dbReference type="ARBA" id="ARBA00029792"/>
    </source>
</evidence>
<dbReference type="SUPFAM" id="SSF48334">
    <property type="entry name" value="DNA repair protein MutS, domain III"/>
    <property type="match status" value="1"/>
</dbReference>
<dbReference type="SUPFAM" id="SSF55271">
    <property type="entry name" value="DNA repair protein MutS, domain I"/>
    <property type="match status" value="1"/>
</dbReference>
<dbReference type="EMBL" id="LWDF02000045">
    <property type="protein sequence ID" value="KAE8259156.1"/>
    <property type="molecule type" value="Genomic_DNA"/>
</dbReference>
<dbReference type="AlphaFoldDB" id="A0A177T8U0"/>
<feature type="domain" description="DNA mismatch repair proteins mutS family" evidence="14">
    <location>
        <begin position="1055"/>
        <end position="1071"/>
    </location>
</feature>
<reference evidence="15" key="2">
    <citation type="journal article" date="2019" name="IMA Fungus">
        <title>Genome sequencing and comparison of five Tilletia species to identify candidate genes for the detection of regulated species infecting wheat.</title>
        <authorList>
            <person name="Nguyen H.D.T."/>
            <person name="Sultana T."/>
            <person name="Kesanakurti P."/>
            <person name="Hambleton S."/>
        </authorList>
    </citation>
    <scope>NUCLEOTIDE SEQUENCE</scope>
    <source>
        <strain evidence="15">DAOMC 236416</strain>
    </source>
</reference>
<dbReference type="Gene3D" id="3.30.420.110">
    <property type="entry name" value="MutS, connector domain"/>
    <property type="match status" value="1"/>
</dbReference>
<dbReference type="FunFam" id="1.10.1420.10:FF:000004">
    <property type="entry name" value="DNA mismatch repair protein Msh3"/>
    <property type="match status" value="1"/>
</dbReference>